<dbReference type="Gene3D" id="3.40.630.30">
    <property type="match status" value="1"/>
</dbReference>
<dbReference type="GO" id="GO:1990189">
    <property type="term" value="F:protein N-terminal-serine acetyltransferase activity"/>
    <property type="evidence" value="ECO:0007669"/>
    <property type="project" value="TreeGrafter"/>
</dbReference>
<evidence type="ECO:0000313" key="4">
    <source>
        <dbReference type="Proteomes" id="UP000194000"/>
    </source>
</evidence>
<dbReference type="AlphaFoldDB" id="A0A1X1UWJ3"/>
<feature type="region of interest" description="Disordered" evidence="1">
    <location>
        <begin position="1"/>
        <end position="23"/>
    </location>
</feature>
<protein>
    <recommendedName>
        <fullName evidence="2">N-acetyltransferase domain-containing protein</fullName>
    </recommendedName>
</protein>
<dbReference type="OrthoDB" id="9132139at2"/>
<dbReference type="PANTHER" id="PTHR43441">
    <property type="entry name" value="RIBOSOMAL-PROTEIN-SERINE ACETYLTRANSFERASE"/>
    <property type="match status" value="1"/>
</dbReference>
<gene>
    <name evidence="3" type="ORF">AWC06_12570</name>
</gene>
<dbReference type="SUPFAM" id="SSF55729">
    <property type="entry name" value="Acyl-CoA N-acyltransferases (Nat)"/>
    <property type="match status" value="1"/>
</dbReference>
<organism evidence="3 4">
    <name type="scientific">Mycobacterium fragae</name>
    <dbReference type="NCBI Taxonomy" id="1260918"/>
    <lineage>
        <taxon>Bacteria</taxon>
        <taxon>Bacillati</taxon>
        <taxon>Actinomycetota</taxon>
        <taxon>Actinomycetes</taxon>
        <taxon>Mycobacteriales</taxon>
        <taxon>Mycobacteriaceae</taxon>
        <taxon>Mycobacterium</taxon>
    </lineage>
</organism>
<dbReference type="PANTHER" id="PTHR43441:SF10">
    <property type="entry name" value="ACETYLTRANSFERASE"/>
    <property type="match status" value="1"/>
</dbReference>
<keyword evidence="4" id="KW-1185">Reference proteome</keyword>
<reference evidence="3 4" key="1">
    <citation type="submission" date="2016-01" db="EMBL/GenBank/DDBJ databases">
        <title>The new phylogeny of the genus Mycobacterium.</title>
        <authorList>
            <person name="Tarcisio F."/>
            <person name="Conor M."/>
            <person name="Antonella G."/>
            <person name="Elisabetta G."/>
            <person name="Giulia F.S."/>
            <person name="Sara T."/>
            <person name="Anna F."/>
            <person name="Clotilde B."/>
            <person name="Roberto B."/>
            <person name="Veronica D.S."/>
            <person name="Fabio R."/>
            <person name="Monica P."/>
            <person name="Olivier J."/>
            <person name="Enrico T."/>
            <person name="Nicola S."/>
        </authorList>
    </citation>
    <scope>NUCLEOTIDE SEQUENCE [LARGE SCALE GENOMIC DNA]</scope>
    <source>
        <strain evidence="3 4">DSM 45731</strain>
    </source>
</reference>
<dbReference type="Pfam" id="PF13302">
    <property type="entry name" value="Acetyltransf_3"/>
    <property type="match status" value="1"/>
</dbReference>
<dbReference type="Proteomes" id="UP000194000">
    <property type="component" value="Unassembled WGS sequence"/>
</dbReference>
<dbReference type="InterPro" id="IPR000182">
    <property type="entry name" value="GNAT_dom"/>
</dbReference>
<comment type="caution">
    <text evidence="3">The sequence shown here is derived from an EMBL/GenBank/DDBJ whole genome shotgun (WGS) entry which is preliminary data.</text>
</comment>
<evidence type="ECO:0000259" key="2">
    <source>
        <dbReference type="PROSITE" id="PS51186"/>
    </source>
</evidence>
<accession>A0A1X1UWJ3</accession>
<name>A0A1X1UWJ3_9MYCO</name>
<evidence type="ECO:0000256" key="1">
    <source>
        <dbReference type="SAM" id="MobiDB-lite"/>
    </source>
</evidence>
<dbReference type="PROSITE" id="PS51186">
    <property type="entry name" value="GNAT"/>
    <property type="match status" value="1"/>
</dbReference>
<dbReference type="STRING" id="1260918.AWC06_12570"/>
<dbReference type="EMBL" id="LQOW01000016">
    <property type="protein sequence ID" value="ORV61202.1"/>
    <property type="molecule type" value="Genomic_DNA"/>
</dbReference>
<dbReference type="CDD" id="cd04301">
    <property type="entry name" value="NAT_SF"/>
    <property type="match status" value="1"/>
</dbReference>
<proteinExistence type="predicted"/>
<dbReference type="InterPro" id="IPR051908">
    <property type="entry name" value="Ribosomal_N-acetyltransferase"/>
</dbReference>
<evidence type="ECO:0000313" key="3">
    <source>
        <dbReference type="EMBL" id="ORV61202.1"/>
    </source>
</evidence>
<dbReference type="GO" id="GO:0008999">
    <property type="term" value="F:protein-N-terminal-alanine acetyltransferase activity"/>
    <property type="evidence" value="ECO:0007669"/>
    <property type="project" value="TreeGrafter"/>
</dbReference>
<dbReference type="InterPro" id="IPR016181">
    <property type="entry name" value="Acyl_CoA_acyltransferase"/>
</dbReference>
<dbReference type="GO" id="GO:0005737">
    <property type="term" value="C:cytoplasm"/>
    <property type="evidence" value="ECO:0007669"/>
    <property type="project" value="TreeGrafter"/>
</dbReference>
<dbReference type="RefSeq" id="WP_085196270.1">
    <property type="nucleotide sequence ID" value="NZ_JACKVI010000010.1"/>
</dbReference>
<feature type="domain" description="N-acetyltransferase" evidence="2">
    <location>
        <begin position="21"/>
        <end position="181"/>
    </location>
</feature>
<sequence length="188" mass="20831">MTSGKPVRLPAAPELTDGPDLRLRPPCPQDVNDIVAQCQDPEFQRWTTVPVPYQETDAHEFLRRVAEGWRANVATFAIEHQGRFAGSVDLRFDGVGGAEVGFGLAPWARGRGVMSRALRLALAWAFELPDIQVVHWRAQVGNVASRRVAERCGFRMEGTVRGLLEQRGERRDAWIGSLRRGGLTTATS</sequence>